<dbReference type="AGR" id="MGI:1920994"/>
<organism evidence="2 4">
    <name type="scientific">Mus musculus</name>
    <name type="common">Mouse</name>
    <dbReference type="NCBI Taxonomy" id="10090"/>
    <lineage>
        <taxon>Eukaryota</taxon>
        <taxon>Metazoa</taxon>
        <taxon>Chordata</taxon>
        <taxon>Craniata</taxon>
        <taxon>Vertebrata</taxon>
        <taxon>Euteleostomi</taxon>
        <taxon>Mammalia</taxon>
        <taxon>Eutheria</taxon>
        <taxon>Euarchontoglires</taxon>
        <taxon>Glires</taxon>
        <taxon>Rodentia</taxon>
        <taxon>Myomorpha</taxon>
        <taxon>Muroidea</taxon>
        <taxon>Muridae</taxon>
        <taxon>Murinae</taxon>
        <taxon>Mus</taxon>
        <taxon>Mus</taxon>
    </lineage>
</organism>
<dbReference type="PANTHER" id="PTHR46017:SF1">
    <property type="entry name" value="ALPHA-MANNOSIDASE 2C1"/>
    <property type="match status" value="1"/>
</dbReference>
<dbReference type="AlphaFoldDB" id="E0CYW2"/>
<proteinExistence type="evidence at protein level"/>
<reference evidence="2" key="5">
    <citation type="submission" date="2025-09" db="UniProtKB">
        <authorList>
            <consortium name="Ensembl"/>
        </authorList>
    </citation>
    <scope>IDENTIFICATION</scope>
    <source>
        <strain evidence="2">C57BL/6J</strain>
    </source>
</reference>
<evidence type="ECO:0007829" key="7">
    <source>
        <dbReference type="PubMed" id="21183079"/>
    </source>
</evidence>
<reference evidence="2 4" key="1">
    <citation type="journal article" date="2009" name="PLoS Biol.">
        <title>Lineage-specific biology revealed by a finished genome assembly of the mouse.</title>
        <authorList>
            <consortium name="Mouse Genome Sequencing Consortium"/>
            <person name="Church D.M."/>
            <person name="Goodstadt L."/>
            <person name="Hillier L.W."/>
            <person name="Zody M.C."/>
            <person name="Goldstein S."/>
            <person name="She X."/>
            <person name="Bult C.J."/>
            <person name="Agarwala R."/>
            <person name="Cherry J.L."/>
            <person name="DiCuccio M."/>
            <person name="Hlavina W."/>
            <person name="Kapustin Y."/>
            <person name="Meric P."/>
            <person name="Maglott D."/>
            <person name="Birtle Z."/>
            <person name="Marques A.C."/>
            <person name="Graves T."/>
            <person name="Zhou S."/>
            <person name="Teague B."/>
            <person name="Potamousis K."/>
            <person name="Churas C."/>
            <person name="Place M."/>
            <person name="Herschleb J."/>
            <person name="Runnheim R."/>
            <person name="Forrest D."/>
            <person name="Amos-Landgraf J."/>
            <person name="Schwartz D.C."/>
            <person name="Cheng Z."/>
            <person name="Lindblad-Toh K."/>
            <person name="Eichler E.E."/>
            <person name="Ponting C.P."/>
        </authorList>
    </citation>
    <scope>NUCLEOTIDE SEQUENCE [LARGE SCALE GENOMIC DNA]</scope>
    <source>
        <strain evidence="2 4">C57BL/6J</strain>
    </source>
</reference>
<gene>
    <name evidence="2 3" type="primary">Man2c1</name>
</gene>
<accession>E0CYW2</accession>
<dbReference type="jPOST" id="E0CYW2"/>
<evidence type="ECO:0000313" key="3">
    <source>
        <dbReference type="MGI" id="MGI:1920994"/>
    </source>
</evidence>
<dbReference type="Ensembl" id="ENSMUST00000160584.8">
    <property type="protein sequence ID" value="ENSMUSP00000123840.2"/>
    <property type="gene ID" value="ENSMUSG00000032295.16"/>
</dbReference>
<dbReference type="Proteomes" id="UP000000589">
    <property type="component" value="Chromosome 9"/>
</dbReference>
<dbReference type="Pfam" id="PF22907">
    <property type="entry name" value="Ams1-like_1st"/>
    <property type="match status" value="1"/>
</dbReference>
<evidence type="ECO:0000313" key="2">
    <source>
        <dbReference type="Ensembl" id="ENSMUSP00000123840.2"/>
    </source>
</evidence>
<evidence type="ECO:0007829" key="6">
    <source>
        <dbReference type="ProteomicsDB" id="E0CYW2"/>
    </source>
</evidence>
<dbReference type="PeptideAtlas" id="E0CYW2"/>
<dbReference type="ExpressionAtlas" id="E0CYW2">
    <property type="expression patterns" value="baseline and differential"/>
</dbReference>
<protein>
    <submittedName>
        <fullName evidence="2">Mannosidase, alpha, class 2C, member 1</fullName>
    </submittedName>
</protein>
<dbReference type="HOGENOM" id="CLU_126874_0_0_1"/>
<reference evidence="7" key="2">
    <citation type="journal article" date="2010" name="Cell">
        <title>A tissue-specific atlas of mouse protein phosphorylation and expression.</title>
        <authorList>
            <person name="Huttlin E.L."/>
            <person name="Jedrychowski M.P."/>
            <person name="Elias J.E."/>
            <person name="Goswami T."/>
            <person name="Rad R."/>
            <person name="Beausoleil S.A."/>
            <person name="Villen J."/>
            <person name="Haas W."/>
            <person name="Sowa M.E."/>
            <person name="Gygi S.P."/>
        </authorList>
    </citation>
    <scope>IDENTIFICATION BY MASS SPECTROMETRY [LARGE SCALE ANALYSIS]</scope>
</reference>
<dbReference type="Bgee" id="ENSMUSG00000032295">
    <property type="expression patterns" value="Expressed in internal carotid artery and 260 other cell types or tissues"/>
</dbReference>
<dbReference type="GeneTree" id="ENSGT01030000234638"/>
<dbReference type="ProteomicsDB" id="373348"/>
<feature type="domain" description="Alpha-mannosidase Ams1-like N-terminal" evidence="1">
    <location>
        <begin position="44"/>
        <end position="178"/>
    </location>
</feature>
<dbReference type="MGI" id="MGI:1920994">
    <property type="gene designation" value="Man2c1"/>
</dbReference>
<dbReference type="SMR" id="E0CYW2"/>
<dbReference type="UCSC" id="uc009puc.1">
    <property type="organism name" value="mouse"/>
</dbReference>
<reference evidence="2" key="4">
    <citation type="submission" date="2025-08" db="UniProtKB">
        <authorList>
            <consortium name="Ensembl"/>
        </authorList>
    </citation>
    <scope>IDENTIFICATION</scope>
    <source>
        <strain evidence="2">C57BL/6J</strain>
    </source>
</reference>
<dbReference type="VEuPathDB" id="HostDB:ENSMUSG00000032295"/>
<evidence type="ECO:0000259" key="1">
    <source>
        <dbReference type="Pfam" id="PF22907"/>
    </source>
</evidence>
<name>E0CYW2_MOUSE</name>
<evidence type="ECO:0000313" key="4">
    <source>
        <dbReference type="Proteomes" id="UP000000589"/>
    </source>
</evidence>
<reference evidence="2 4" key="3">
    <citation type="journal article" date="2011" name="PLoS Biol.">
        <title>Modernizing reference genome assemblies.</title>
        <authorList>
            <person name="Church D.M."/>
            <person name="Schneider V.A."/>
            <person name="Graves T."/>
            <person name="Auger K."/>
            <person name="Cunningham F."/>
            <person name="Bouk N."/>
            <person name="Chen H.C."/>
            <person name="Agarwala R."/>
            <person name="McLaren W.M."/>
            <person name="Ritchie G.R."/>
            <person name="Albracht D."/>
            <person name="Kremitzki M."/>
            <person name="Rock S."/>
            <person name="Kotkiewicz H."/>
            <person name="Kremitzki C."/>
            <person name="Wollam A."/>
            <person name="Trani L."/>
            <person name="Fulton L."/>
            <person name="Fulton R."/>
            <person name="Matthews L."/>
            <person name="Whitehead S."/>
            <person name="Chow W."/>
            <person name="Torrance J."/>
            <person name="Dunn M."/>
            <person name="Harden G."/>
            <person name="Threadgold G."/>
            <person name="Wood J."/>
            <person name="Collins J."/>
            <person name="Heath P."/>
            <person name="Griffiths G."/>
            <person name="Pelan S."/>
            <person name="Grafham D."/>
            <person name="Eichler E.E."/>
            <person name="Weinstock G."/>
            <person name="Mardis E.R."/>
            <person name="Wilson R.K."/>
            <person name="Howe K."/>
            <person name="Flicek P."/>
            <person name="Hubbard T."/>
        </authorList>
    </citation>
    <scope>NUCLEOTIDE SEQUENCE [LARGE SCALE GENOMIC DNA]</scope>
    <source>
        <strain evidence="2 4">C57BL/6J</strain>
    </source>
</reference>
<sequence length="208" mass="23366">MAAAPFLKHWRTTFERVEKFVSPIYFTDCNLRGRLFGDSCSVTLSSFLTPERLPYEKAVQQNFSPAQVGDSFGPTWWTCWFRVELVIPEVWVGQEVHLCWESDGESLVWRDGEPVQGLTKEGEKTSYVLSERLRASDPRSLTLYVEVACNGLLGAGKGSMIAAPDPEKMFQLSQAKLAVFHRDVHSLLVDLELLLGVAKPGFGPSRRL</sequence>
<evidence type="ECO:0007829" key="5">
    <source>
        <dbReference type="PeptideAtlas" id="E0CYW2"/>
    </source>
</evidence>
<dbReference type="Antibodypedia" id="27278">
    <property type="antibodies" value="102 antibodies from 20 providers"/>
</dbReference>
<dbReference type="InterPro" id="IPR054723">
    <property type="entry name" value="Ams1-like_N"/>
</dbReference>
<dbReference type="PANTHER" id="PTHR46017">
    <property type="entry name" value="ALPHA-MANNOSIDASE 2C1"/>
    <property type="match status" value="1"/>
</dbReference>
<keyword evidence="5 6" id="KW-1267">Proteomics identification</keyword>
<keyword evidence="4" id="KW-1185">Reference proteome</keyword>